<dbReference type="AlphaFoldDB" id="M4RKS3"/>
<sequence length="82" mass="9137">MQSYIGKAGLCFLLLPLLISLANAKLPEKDQNFQTTDWVALIPKDDLDALLNPPDFLSDIADGSDQDSVDLLQKKHEVRCPR</sequence>
<dbReference type="RefSeq" id="WP_015430679.1">
    <property type="nucleotide sequence ID" value="NC_020514.1"/>
</dbReference>
<organism evidence="2 3">
    <name type="scientific">Paraglaciecola psychrophila 170</name>
    <dbReference type="NCBI Taxonomy" id="1129794"/>
    <lineage>
        <taxon>Bacteria</taxon>
        <taxon>Pseudomonadati</taxon>
        <taxon>Pseudomonadota</taxon>
        <taxon>Gammaproteobacteria</taxon>
        <taxon>Alteromonadales</taxon>
        <taxon>Alteromonadaceae</taxon>
        <taxon>Paraglaciecola</taxon>
    </lineage>
</organism>
<feature type="signal peptide" evidence="1">
    <location>
        <begin position="1"/>
        <end position="24"/>
    </location>
</feature>
<protein>
    <submittedName>
        <fullName evidence="2">Uncharacterized protein</fullName>
    </submittedName>
</protein>
<dbReference type="EMBL" id="CP003837">
    <property type="protein sequence ID" value="AGH44161.1"/>
    <property type="molecule type" value="Genomic_DNA"/>
</dbReference>
<feature type="chain" id="PRO_5004057301" evidence="1">
    <location>
        <begin position="25"/>
        <end position="82"/>
    </location>
</feature>
<dbReference type="STRING" id="1129794.C427_2052"/>
<dbReference type="Proteomes" id="UP000011864">
    <property type="component" value="Chromosome"/>
</dbReference>
<reference evidence="2 3" key="1">
    <citation type="journal article" date="2013" name="Genome Announc.">
        <title>Complete Genome Sequence of Glaciecola psychrophila Strain 170T.</title>
        <authorList>
            <person name="Yin J."/>
            <person name="Chen J."/>
            <person name="Liu G."/>
            <person name="Yu Y."/>
            <person name="Song L."/>
            <person name="Wang X."/>
            <person name="Qu X."/>
        </authorList>
    </citation>
    <scope>NUCLEOTIDE SEQUENCE [LARGE SCALE GENOMIC DNA]</scope>
    <source>
        <strain evidence="2 3">170</strain>
    </source>
</reference>
<accession>M4RKS3</accession>
<dbReference type="eggNOG" id="COG3495">
    <property type="taxonomic scope" value="Bacteria"/>
</dbReference>
<keyword evidence="1" id="KW-0732">Signal</keyword>
<name>M4RKS3_9ALTE</name>
<evidence type="ECO:0000256" key="1">
    <source>
        <dbReference type="SAM" id="SignalP"/>
    </source>
</evidence>
<gene>
    <name evidence="2" type="ORF">C427_2052</name>
</gene>
<evidence type="ECO:0000313" key="3">
    <source>
        <dbReference type="Proteomes" id="UP000011864"/>
    </source>
</evidence>
<dbReference type="KEGG" id="gps:C427_2052"/>
<proteinExistence type="predicted"/>
<keyword evidence="3" id="KW-1185">Reference proteome</keyword>
<dbReference type="PATRIC" id="fig|1129794.4.peg.2032"/>
<dbReference type="HOGENOM" id="CLU_2555225_0_0_6"/>
<evidence type="ECO:0000313" key="2">
    <source>
        <dbReference type="EMBL" id="AGH44161.1"/>
    </source>
</evidence>